<evidence type="ECO:0000313" key="1">
    <source>
        <dbReference type="EMBL" id="CAL1386812.1"/>
    </source>
</evidence>
<proteinExistence type="predicted"/>
<keyword evidence="2" id="KW-1185">Reference proteome</keyword>
<dbReference type="Proteomes" id="UP001497516">
    <property type="component" value="Chromosome 5"/>
</dbReference>
<dbReference type="PANTHER" id="PTHR47684">
    <property type="entry name" value="PROTEIN TONSOKU"/>
    <property type="match status" value="1"/>
</dbReference>
<dbReference type="Gene3D" id="1.25.40.10">
    <property type="entry name" value="Tetratricopeptide repeat domain"/>
    <property type="match status" value="1"/>
</dbReference>
<dbReference type="SUPFAM" id="SSF48452">
    <property type="entry name" value="TPR-like"/>
    <property type="match status" value="1"/>
</dbReference>
<evidence type="ECO:0008006" key="3">
    <source>
        <dbReference type="Google" id="ProtNLM"/>
    </source>
</evidence>
<dbReference type="GO" id="GO:0040029">
    <property type="term" value="P:epigenetic regulation of gene expression"/>
    <property type="evidence" value="ECO:0007669"/>
    <property type="project" value="InterPro"/>
</dbReference>
<organism evidence="1 2">
    <name type="scientific">Linum trigynum</name>
    <dbReference type="NCBI Taxonomy" id="586398"/>
    <lineage>
        <taxon>Eukaryota</taxon>
        <taxon>Viridiplantae</taxon>
        <taxon>Streptophyta</taxon>
        <taxon>Embryophyta</taxon>
        <taxon>Tracheophyta</taxon>
        <taxon>Spermatophyta</taxon>
        <taxon>Magnoliopsida</taxon>
        <taxon>eudicotyledons</taxon>
        <taxon>Gunneridae</taxon>
        <taxon>Pentapetalae</taxon>
        <taxon>rosids</taxon>
        <taxon>fabids</taxon>
        <taxon>Malpighiales</taxon>
        <taxon>Linaceae</taxon>
        <taxon>Linum</taxon>
    </lineage>
</organism>
<reference evidence="1 2" key="1">
    <citation type="submission" date="2024-04" db="EMBL/GenBank/DDBJ databases">
        <authorList>
            <person name="Fracassetti M."/>
        </authorList>
    </citation>
    <scope>NUCLEOTIDE SEQUENCE [LARGE SCALE GENOMIC DNA]</scope>
</reference>
<dbReference type="InterPro" id="IPR011990">
    <property type="entry name" value="TPR-like_helical_dom_sf"/>
</dbReference>
<dbReference type="PANTHER" id="PTHR47684:SF1">
    <property type="entry name" value="PROTEIN TONSOKU"/>
    <property type="match status" value="1"/>
</dbReference>
<evidence type="ECO:0000313" key="2">
    <source>
        <dbReference type="Proteomes" id="UP001497516"/>
    </source>
</evidence>
<dbReference type="EMBL" id="OZ034818">
    <property type="protein sequence ID" value="CAL1386812.1"/>
    <property type="molecule type" value="Genomic_DNA"/>
</dbReference>
<dbReference type="Pfam" id="PF13374">
    <property type="entry name" value="TPR_10"/>
    <property type="match status" value="1"/>
</dbReference>
<dbReference type="GO" id="GO:0072423">
    <property type="term" value="P:response to DNA damage checkpoint signaling"/>
    <property type="evidence" value="ECO:0007669"/>
    <property type="project" value="InterPro"/>
</dbReference>
<dbReference type="InterPro" id="IPR044227">
    <property type="entry name" value="TONSOKU"/>
</dbReference>
<dbReference type="AlphaFoldDB" id="A0AAV2EM80"/>
<accession>A0AAV2EM80</accession>
<gene>
    <name evidence="1" type="ORF">LTRI10_LOCUS27829</name>
</gene>
<protein>
    <recommendedName>
        <fullName evidence="3">Tetratricopeptide repeat protein</fullName>
    </recommendedName>
</protein>
<dbReference type="GO" id="GO:0009933">
    <property type="term" value="P:meristem structural organization"/>
    <property type="evidence" value="ECO:0007669"/>
    <property type="project" value="InterPro"/>
</dbReference>
<sequence length="122" mass="14211">MAKDDGKLNVAKRAYKTAQAEGNRQEEARWANVIGDILKNRGEYVEALRWLRKDYDISVRYLPEKDLLASCQSIGEIYFRLENFPDALVYQKRHFELANAANDIVEQQRASTQLGRSYHEIF</sequence>
<dbReference type="GO" id="GO:0005634">
    <property type="term" value="C:nucleus"/>
    <property type="evidence" value="ECO:0007669"/>
    <property type="project" value="InterPro"/>
</dbReference>
<name>A0AAV2EM80_9ROSI</name>